<accession>A0A2I0VM47</accession>
<dbReference type="AlphaFoldDB" id="A0A2I0VM47"/>
<proteinExistence type="predicted"/>
<name>A0A2I0VM47_9ASPA</name>
<sequence>MALAFPLLLRVTRFQVPKGESSWSSRLGGSCSVRGANLGEGSSKGCPSELDLPGRAAFAGEGANPLVDNLDEQLPLV</sequence>
<keyword evidence="2" id="KW-1185">Reference proteome</keyword>
<gene>
    <name evidence="1" type="ORF">MA16_Dca008408</name>
</gene>
<organism evidence="1 2">
    <name type="scientific">Dendrobium catenatum</name>
    <dbReference type="NCBI Taxonomy" id="906689"/>
    <lineage>
        <taxon>Eukaryota</taxon>
        <taxon>Viridiplantae</taxon>
        <taxon>Streptophyta</taxon>
        <taxon>Embryophyta</taxon>
        <taxon>Tracheophyta</taxon>
        <taxon>Spermatophyta</taxon>
        <taxon>Magnoliopsida</taxon>
        <taxon>Liliopsida</taxon>
        <taxon>Asparagales</taxon>
        <taxon>Orchidaceae</taxon>
        <taxon>Epidendroideae</taxon>
        <taxon>Malaxideae</taxon>
        <taxon>Dendrobiinae</taxon>
        <taxon>Dendrobium</taxon>
    </lineage>
</organism>
<dbReference type="Proteomes" id="UP000233837">
    <property type="component" value="Unassembled WGS sequence"/>
</dbReference>
<dbReference type="EMBL" id="KZ503416">
    <property type="protein sequence ID" value="PKU64485.1"/>
    <property type="molecule type" value="Genomic_DNA"/>
</dbReference>
<reference evidence="1 2" key="2">
    <citation type="journal article" date="2017" name="Nature">
        <title>The Apostasia genome and the evolution of orchids.</title>
        <authorList>
            <person name="Zhang G.Q."/>
            <person name="Liu K.W."/>
            <person name="Li Z."/>
            <person name="Lohaus R."/>
            <person name="Hsiao Y.Y."/>
            <person name="Niu S.C."/>
            <person name="Wang J.Y."/>
            <person name="Lin Y.C."/>
            <person name="Xu Q."/>
            <person name="Chen L.J."/>
            <person name="Yoshida K."/>
            <person name="Fujiwara S."/>
            <person name="Wang Z.W."/>
            <person name="Zhang Y.Q."/>
            <person name="Mitsuda N."/>
            <person name="Wang M."/>
            <person name="Liu G.H."/>
            <person name="Pecoraro L."/>
            <person name="Huang H.X."/>
            <person name="Xiao X.J."/>
            <person name="Lin M."/>
            <person name="Wu X.Y."/>
            <person name="Wu W.L."/>
            <person name="Chen Y.Y."/>
            <person name="Chang S.B."/>
            <person name="Sakamoto S."/>
            <person name="Ohme-Takagi M."/>
            <person name="Yagi M."/>
            <person name="Zeng S.J."/>
            <person name="Shen C.Y."/>
            <person name="Yeh C.M."/>
            <person name="Luo Y.B."/>
            <person name="Tsai W.C."/>
            <person name="Van de Peer Y."/>
            <person name="Liu Z.J."/>
        </authorList>
    </citation>
    <scope>NUCLEOTIDE SEQUENCE [LARGE SCALE GENOMIC DNA]</scope>
    <source>
        <tissue evidence="1">The whole plant</tissue>
    </source>
</reference>
<protein>
    <submittedName>
        <fullName evidence="1">Uncharacterized protein</fullName>
    </submittedName>
</protein>
<evidence type="ECO:0000313" key="1">
    <source>
        <dbReference type="EMBL" id="PKU64485.1"/>
    </source>
</evidence>
<evidence type="ECO:0000313" key="2">
    <source>
        <dbReference type="Proteomes" id="UP000233837"/>
    </source>
</evidence>
<reference evidence="1 2" key="1">
    <citation type="journal article" date="2016" name="Sci. Rep.">
        <title>The Dendrobium catenatum Lindl. genome sequence provides insights into polysaccharide synthase, floral development and adaptive evolution.</title>
        <authorList>
            <person name="Zhang G.Q."/>
            <person name="Xu Q."/>
            <person name="Bian C."/>
            <person name="Tsai W.C."/>
            <person name="Yeh C.M."/>
            <person name="Liu K.W."/>
            <person name="Yoshida K."/>
            <person name="Zhang L.S."/>
            <person name="Chang S.B."/>
            <person name="Chen F."/>
            <person name="Shi Y."/>
            <person name="Su Y.Y."/>
            <person name="Zhang Y.Q."/>
            <person name="Chen L.J."/>
            <person name="Yin Y."/>
            <person name="Lin M."/>
            <person name="Huang H."/>
            <person name="Deng H."/>
            <person name="Wang Z.W."/>
            <person name="Zhu S.L."/>
            <person name="Zhao X."/>
            <person name="Deng C."/>
            <person name="Niu S.C."/>
            <person name="Huang J."/>
            <person name="Wang M."/>
            <person name="Liu G.H."/>
            <person name="Yang H.J."/>
            <person name="Xiao X.J."/>
            <person name="Hsiao Y.Y."/>
            <person name="Wu W.L."/>
            <person name="Chen Y.Y."/>
            <person name="Mitsuda N."/>
            <person name="Ohme-Takagi M."/>
            <person name="Luo Y.B."/>
            <person name="Van de Peer Y."/>
            <person name="Liu Z.J."/>
        </authorList>
    </citation>
    <scope>NUCLEOTIDE SEQUENCE [LARGE SCALE GENOMIC DNA]</scope>
    <source>
        <tissue evidence="1">The whole plant</tissue>
    </source>
</reference>